<evidence type="ECO:0000256" key="1">
    <source>
        <dbReference type="ARBA" id="ARBA00004167"/>
    </source>
</evidence>
<keyword evidence="6" id="KW-0804">Transcription</keyword>
<dbReference type="AlphaFoldDB" id="A0A437PQ47"/>
<keyword evidence="3 7" id="KW-1133">Transmembrane helix</keyword>
<dbReference type="GO" id="GO:0016989">
    <property type="term" value="F:sigma factor antagonist activity"/>
    <property type="evidence" value="ECO:0007669"/>
    <property type="project" value="TreeGrafter"/>
</dbReference>
<dbReference type="PANTHER" id="PTHR37461">
    <property type="entry name" value="ANTI-SIGMA-K FACTOR RSKA"/>
    <property type="match status" value="1"/>
</dbReference>
<proteinExistence type="predicted"/>
<evidence type="ECO:0000256" key="2">
    <source>
        <dbReference type="ARBA" id="ARBA00022692"/>
    </source>
</evidence>
<organism evidence="9 10">
    <name type="scientific">Streptomyces antnestii</name>
    <dbReference type="NCBI Taxonomy" id="2494256"/>
    <lineage>
        <taxon>Bacteria</taxon>
        <taxon>Bacillati</taxon>
        <taxon>Actinomycetota</taxon>
        <taxon>Actinomycetes</taxon>
        <taxon>Kitasatosporales</taxon>
        <taxon>Streptomycetaceae</taxon>
        <taxon>Streptomyces</taxon>
    </lineage>
</organism>
<protein>
    <submittedName>
        <fullName evidence="9">Zf-HC2 domain-containing protein</fullName>
    </submittedName>
</protein>
<dbReference type="GO" id="GO:0016020">
    <property type="term" value="C:membrane"/>
    <property type="evidence" value="ECO:0007669"/>
    <property type="project" value="UniProtKB-SubCell"/>
</dbReference>
<comment type="caution">
    <text evidence="9">The sequence shown here is derived from an EMBL/GenBank/DDBJ whole genome shotgun (WGS) entry which is preliminary data.</text>
</comment>
<feature type="domain" description="Putative zinc-finger" evidence="8">
    <location>
        <begin position="18"/>
        <end position="50"/>
    </location>
</feature>
<comment type="subcellular location">
    <subcellularLocation>
        <location evidence="1">Membrane</location>
        <topology evidence="1">Single-pass membrane protein</topology>
    </subcellularLocation>
</comment>
<dbReference type="OrthoDB" id="5242431at2"/>
<sequence>MRESNERHEGRPEERHDELRALLGAYVLGGLNTEDRQRLESHQAGCDSCRRELSAYAVLPGLLRQAGPPPQPGPPPDHLWDGLIAAARSERAESEGQDSVRRGPWFRRPRLALVAAAVAGLLLGGGAVGVVALNGDRTEVSAGPGPDGKPLIAMAGSSASGHGGLEARAWGTEIALHVQGMPRGEHFVAWVVDRHGHREQAAEWSSTPNGVARLRGASSIPRDQVALLRVATSDGRPLLQMRP</sequence>
<dbReference type="InterPro" id="IPR041916">
    <property type="entry name" value="Anti_sigma_zinc_sf"/>
</dbReference>
<feature type="transmembrane region" description="Helical" evidence="7">
    <location>
        <begin position="111"/>
        <end position="133"/>
    </location>
</feature>
<evidence type="ECO:0000313" key="10">
    <source>
        <dbReference type="Proteomes" id="UP000283128"/>
    </source>
</evidence>
<evidence type="ECO:0000256" key="3">
    <source>
        <dbReference type="ARBA" id="ARBA00022989"/>
    </source>
</evidence>
<dbReference type="GO" id="GO:0006417">
    <property type="term" value="P:regulation of translation"/>
    <property type="evidence" value="ECO:0007669"/>
    <property type="project" value="TreeGrafter"/>
</dbReference>
<evidence type="ECO:0000259" key="8">
    <source>
        <dbReference type="Pfam" id="PF13490"/>
    </source>
</evidence>
<evidence type="ECO:0000256" key="5">
    <source>
        <dbReference type="ARBA" id="ARBA00023136"/>
    </source>
</evidence>
<keyword evidence="2 7" id="KW-0812">Transmembrane</keyword>
<evidence type="ECO:0000256" key="4">
    <source>
        <dbReference type="ARBA" id="ARBA00023015"/>
    </source>
</evidence>
<reference evidence="9 10" key="1">
    <citation type="submission" date="2019-01" db="EMBL/GenBank/DDBJ databases">
        <title>Genome sequences of Streptomyces and Rhizobium isolates collected from root and soil.</title>
        <authorList>
            <person name="Chhettri S."/>
            <person name="Sevigny J.L."/>
            <person name="Sen A."/>
            <person name="Ennis N."/>
            <person name="Tisa L."/>
        </authorList>
    </citation>
    <scope>NUCLEOTIDE SEQUENCE [LARGE SCALE GENOMIC DNA]</scope>
    <source>
        <strain evidence="9 10">San01</strain>
    </source>
</reference>
<dbReference type="Proteomes" id="UP000283128">
    <property type="component" value="Unassembled WGS sequence"/>
</dbReference>
<accession>A0A437PQ47</accession>
<dbReference type="Pfam" id="PF13490">
    <property type="entry name" value="zf-HC2"/>
    <property type="match status" value="1"/>
</dbReference>
<keyword evidence="5 7" id="KW-0472">Membrane</keyword>
<dbReference type="InterPro" id="IPR027383">
    <property type="entry name" value="Znf_put"/>
</dbReference>
<evidence type="ECO:0000256" key="7">
    <source>
        <dbReference type="SAM" id="Phobius"/>
    </source>
</evidence>
<name>A0A437PQ47_9ACTN</name>
<evidence type="ECO:0000313" key="9">
    <source>
        <dbReference type="EMBL" id="RVU24327.1"/>
    </source>
</evidence>
<keyword evidence="10" id="KW-1185">Reference proteome</keyword>
<dbReference type="InterPro" id="IPR051474">
    <property type="entry name" value="Anti-sigma-K/W_factor"/>
</dbReference>
<evidence type="ECO:0000256" key="6">
    <source>
        <dbReference type="ARBA" id="ARBA00023163"/>
    </source>
</evidence>
<gene>
    <name evidence="9" type="ORF">EOT10_14960</name>
</gene>
<dbReference type="RefSeq" id="WP_127828685.1">
    <property type="nucleotide sequence ID" value="NZ_RZYA01000006.1"/>
</dbReference>
<dbReference type="PANTHER" id="PTHR37461:SF1">
    <property type="entry name" value="ANTI-SIGMA-K FACTOR RSKA"/>
    <property type="match status" value="1"/>
</dbReference>
<dbReference type="Gene3D" id="1.10.10.1320">
    <property type="entry name" value="Anti-sigma factor, zinc-finger domain"/>
    <property type="match status" value="1"/>
</dbReference>
<dbReference type="EMBL" id="RZYA01000006">
    <property type="protein sequence ID" value="RVU24327.1"/>
    <property type="molecule type" value="Genomic_DNA"/>
</dbReference>
<keyword evidence="4" id="KW-0805">Transcription regulation</keyword>